<protein>
    <submittedName>
        <fullName evidence="2">Uncharacterized protein</fullName>
    </submittedName>
</protein>
<feature type="region of interest" description="Disordered" evidence="1">
    <location>
        <begin position="127"/>
        <end position="147"/>
    </location>
</feature>
<dbReference type="EMBL" id="UYYB01100074">
    <property type="protein sequence ID" value="VDM77767.1"/>
    <property type="molecule type" value="Genomic_DNA"/>
</dbReference>
<accession>A0A3P7JNI4</accession>
<feature type="compositionally biased region" description="Low complexity" evidence="1">
    <location>
        <begin position="23"/>
        <end position="40"/>
    </location>
</feature>
<reference evidence="2 3" key="1">
    <citation type="submission" date="2018-11" db="EMBL/GenBank/DDBJ databases">
        <authorList>
            <consortium name="Pathogen Informatics"/>
        </authorList>
    </citation>
    <scope>NUCLEOTIDE SEQUENCE [LARGE SCALE GENOMIC DNA]</scope>
</reference>
<feature type="region of interest" description="Disordered" evidence="1">
    <location>
        <begin position="1"/>
        <end position="49"/>
    </location>
</feature>
<evidence type="ECO:0000313" key="2">
    <source>
        <dbReference type="EMBL" id="VDM77767.1"/>
    </source>
</evidence>
<feature type="compositionally biased region" description="Basic and acidic residues" evidence="1">
    <location>
        <begin position="131"/>
        <end position="147"/>
    </location>
</feature>
<dbReference type="Proteomes" id="UP000270094">
    <property type="component" value="Unassembled WGS sequence"/>
</dbReference>
<keyword evidence="3" id="KW-1185">Reference proteome</keyword>
<proteinExistence type="predicted"/>
<gene>
    <name evidence="2" type="ORF">SVUK_LOCUS12765</name>
</gene>
<organism evidence="2 3">
    <name type="scientific">Strongylus vulgaris</name>
    <name type="common">Blood worm</name>
    <dbReference type="NCBI Taxonomy" id="40348"/>
    <lineage>
        <taxon>Eukaryota</taxon>
        <taxon>Metazoa</taxon>
        <taxon>Ecdysozoa</taxon>
        <taxon>Nematoda</taxon>
        <taxon>Chromadorea</taxon>
        <taxon>Rhabditida</taxon>
        <taxon>Rhabditina</taxon>
        <taxon>Rhabditomorpha</taxon>
        <taxon>Strongyloidea</taxon>
        <taxon>Strongylidae</taxon>
        <taxon>Strongylus</taxon>
    </lineage>
</organism>
<dbReference type="AlphaFoldDB" id="A0A3P7JNI4"/>
<sequence>MPFRGSSPKRLPAFCYNTRRRNPSSSSIESLSPQLSPISLHPRHSSDSESDVVHIKLLFNSTSSPKLMDTPPLSPEITYAYPSAWIPPARTGRTPWVFSSPEELAPPPLCQNINNRENPKIKVQISRSKPKSREMSYLRRTLSDARM</sequence>
<evidence type="ECO:0000313" key="3">
    <source>
        <dbReference type="Proteomes" id="UP000270094"/>
    </source>
</evidence>
<name>A0A3P7JNI4_STRVU</name>
<evidence type="ECO:0000256" key="1">
    <source>
        <dbReference type="SAM" id="MobiDB-lite"/>
    </source>
</evidence>